<gene>
    <name evidence="3" type="ORF">EZS28_046269</name>
</gene>
<evidence type="ECO:0000313" key="4">
    <source>
        <dbReference type="Proteomes" id="UP000324800"/>
    </source>
</evidence>
<feature type="region of interest" description="Disordered" evidence="1">
    <location>
        <begin position="205"/>
        <end position="236"/>
    </location>
</feature>
<dbReference type="EMBL" id="SNRW01030210">
    <property type="protein sequence ID" value="KAA6358204.1"/>
    <property type="molecule type" value="Genomic_DNA"/>
</dbReference>
<feature type="transmembrane region" description="Helical" evidence="2">
    <location>
        <begin position="99"/>
        <end position="121"/>
    </location>
</feature>
<evidence type="ECO:0000256" key="1">
    <source>
        <dbReference type="SAM" id="MobiDB-lite"/>
    </source>
</evidence>
<keyword evidence="2" id="KW-0472">Membrane</keyword>
<protein>
    <submittedName>
        <fullName evidence="3">Uncharacterized protein</fullName>
    </submittedName>
</protein>
<comment type="caution">
    <text evidence="3">The sequence shown here is derived from an EMBL/GenBank/DDBJ whole genome shotgun (WGS) entry which is preliminary data.</text>
</comment>
<evidence type="ECO:0000313" key="3">
    <source>
        <dbReference type="EMBL" id="KAA6358204.1"/>
    </source>
</evidence>
<feature type="compositionally biased region" description="Polar residues" evidence="1">
    <location>
        <begin position="212"/>
        <end position="223"/>
    </location>
</feature>
<proteinExistence type="predicted"/>
<keyword evidence="2" id="KW-1133">Transmembrane helix</keyword>
<name>A0A5J4TII5_9EUKA</name>
<feature type="non-terminal residue" evidence="3">
    <location>
        <position position="327"/>
    </location>
</feature>
<reference evidence="3 4" key="1">
    <citation type="submission" date="2019-03" db="EMBL/GenBank/DDBJ databases">
        <title>Single cell metagenomics reveals metabolic interactions within the superorganism composed of flagellate Streblomastix strix and complex community of Bacteroidetes bacteria on its surface.</title>
        <authorList>
            <person name="Treitli S.C."/>
            <person name="Kolisko M."/>
            <person name="Husnik F."/>
            <person name="Keeling P."/>
            <person name="Hampl V."/>
        </authorList>
    </citation>
    <scope>NUCLEOTIDE SEQUENCE [LARGE SCALE GENOMIC DNA]</scope>
    <source>
        <strain evidence="3">ST1C</strain>
    </source>
</reference>
<accession>A0A5J4TII5</accession>
<dbReference type="Proteomes" id="UP000324800">
    <property type="component" value="Unassembled WGS sequence"/>
</dbReference>
<keyword evidence="2" id="KW-0812">Transmembrane</keyword>
<organism evidence="3 4">
    <name type="scientific">Streblomastix strix</name>
    <dbReference type="NCBI Taxonomy" id="222440"/>
    <lineage>
        <taxon>Eukaryota</taxon>
        <taxon>Metamonada</taxon>
        <taxon>Preaxostyla</taxon>
        <taxon>Oxymonadida</taxon>
        <taxon>Streblomastigidae</taxon>
        <taxon>Streblomastix</taxon>
    </lineage>
</organism>
<sequence length="327" mass="38226">MNDYELIRDDKGYLIWPLEDATKLPIHAHGKVRVSNKAIFSMRDYSWLDNRKKWYGILLSNDGKQFYGLDGQNESVRLEVEIEEGEQFVNFIRFQLAQWWAWLVPPVVVGFLTLIISALVYKLWNDRYKKNKEAEHMKELQETRMKRRQEEEINRKNQIEKNEIVGQQTMALTDEDEVTTEMHQTISNINFQPIHFLNVENYKVSEKRKSQQETNSQSSPTHSFKQKSQKHINPRDDIKFADVMKVINKVSQSSSQSETAPSILKQLESLQTQKQQQFTDSFESFADLARIPSHLSATTIIMPHSQSSSFESNQIEIPSFSSFQSNQ</sequence>
<dbReference type="AlphaFoldDB" id="A0A5J4TII5"/>
<evidence type="ECO:0000256" key="2">
    <source>
        <dbReference type="SAM" id="Phobius"/>
    </source>
</evidence>